<reference evidence="5" key="1">
    <citation type="submission" date="2013-10" db="EMBL/GenBank/DDBJ databases">
        <title>Genomic analysis of the causative agents of coccidiosis in chickens.</title>
        <authorList>
            <person name="Reid A.J."/>
            <person name="Blake D."/>
            <person name="Billington K."/>
            <person name="Browne H."/>
            <person name="Dunn M."/>
            <person name="Hung S."/>
            <person name="Kawahara F."/>
            <person name="Miranda-Saavedra D."/>
            <person name="Mourier T."/>
            <person name="Nagra H."/>
            <person name="Otto T.D."/>
            <person name="Rawlings N."/>
            <person name="Sanchez A."/>
            <person name="Sanders M."/>
            <person name="Subramaniam C."/>
            <person name="Tay Y."/>
            <person name="Dear P."/>
            <person name="Doerig C."/>
            <person name="Gruber A."/>
            <person name="Parkinson J."/>
            <person name="Shirley M."/>
            <person name="Wan K.L."/>
            <person name="Berriman M."/>
            <person name="Tomley F."/>
            <person name="Pain A."/>
        </authorList>
    </citation>
    <scope>NUCLEOTIDE SEQUENCE [LARGE SCALE GENOMIC DNA]</scope>
    <source>
        <strain evidence="5">Houghton</strain>
    </source>
</reference>
<dbReference type="GeneID" id="25471308"/>
<feature type="compositionally biased region" description="Basic and acidic residues" evidence="3">
    <location>
        <begin position="18"/>
        <end position="28"/>
    </location>
</feature>
<evidence type="ECO:0000259" key="4">
    <source>
        <dbReference type="PROSITE" id="PS50013"/>
    </source>
</evidence>
<dbReference type="PROSITE" id="PS50013">
    <property type="entry name" value="CHROMO_2"/>
    <property type="match status" value="1"/>
</dbReference>
<dbReference type="InterPro" id="IPR000953">
    <property type="entry name" value="Chromo/chromo_shadow_dom"/>
</dbReference>
<evidence type="ECO:0000313" key="5">
    <source>
        <dbReference type="EMBL" id="CDJ62298.1"/>
    </source>
</evidence>
<evidence type="ECO:0000313" key="6">
    <source>
        <dbReference type="Proteomes" id="UP000030754"/>
    </source>
</evidence>
<dbReference type="AlphaFoldDB" id="U6MGV8"/>
<evidence type="ECO:0000256" key="3">
    <source>
        <dbReference type="SAM" id="MobiDB-lite"/>
    </source>
</evidence>
<sequence length="211" mass="23350">MPSGTPAHHRHATLKPTVAERPHGHKEAPPQVIPMTNVMPGDSPFVTWDKFQSAKSVISTVIGENVESGATTPILPDDGSTMKAFLLRIERRCTQMGLEPREWGNAHIDNLLVPHRPRPPALVPPAADAAWPPIHDAAGNPTEEYEIDCIMDQRGSGDAAQYLVKWRGAPEDQSTWEPAHHLTGCPALLRAWRRRQRRRLQARNNIGSSEA</sequence>
<dbReference type="PANTHER" id="PTHR22812">
    <property type="entry name" value="CHROMOBOX PROTEIN"/>
    <property type="match status" value="1"/>
</dbReference>
<dbReference type="InterPro" id="IPR016197">
    <property type="entry name" value="Chromo-like_dom_sf"/>
</dbReference>
<dbReference type="GO" id="GO:0005634">
    <property type="term" value="C:nucleus"/>
    <property type="evidence" value="ECO:0007669"/>
    <property type="project" value="UniProtKB-SubCell"/>
</dbReference>
<dbReference type="EMBL" id="HG722413">
    <property type="protein sequence ID" value="CDJ62298.1"/>
    <property type="molecule type" value="Genomic_DNA"/>
</dbReference>
<evidence type="ECO:0000256" key="1">
    <source>
        <dbReference type="ARBA" id="ARBA00004123"/>
    </source>
</evidence>
<dbReference type="SUPFAM" id="SSF54160">
    <property type="entry name" value="Chromo domain-like"/>
    <property type="match status" value="1"/>
</dbReference>
<dbReference type="CDD" id="cd00024">
    <property type="entry name" value="CD_CSD"/>
    <property type="match status" value="1"/>
</dbReference>
<dbReference type="Gene3D" id="2.40.50.40">
    <property type="match status" value="1"/>
</dbReference>
<evidence type="ECO:0000256" key="2">
    <source>
        <dbReference type="ARBA" id="ARBA00023242"/>
    </source>
</evidence>
<accession>U6MGV8</accession>
<dbReference type="Proteomes" id="UP000030754">
    <property type="component" value="Unassembled WGS sequence"/>
</dbReference>
<keyword evidence="2" id="KW-0539">Nucleus</keyword>
<feature type="region of interest" description="Disordered" evidence="3">
    <location>
        <begin position="1"/>
        <end position="37"/>
    </location>
</feature>
<dbReference type="OrthoDB" id="346468at2759"/>
<dbReference type="InterPro" id="IPR051219">
    <property type="entry name" value="Heterochromatin_chromo-domain"/>
</dbReference>
<dbReference type="Pfam" id="PF00385">
    <property type="entry name" value="Chromo"/>
    <property type="match status" value="1"/>
</dbReference>
<proteinExistence type="predicted"/>
<dbReference type="InterPro" id="IPR023780">
    <property type="entry name" value="Chromo_domain"/>
</dbReference>
<dbReference type="RefSeq" id="XP_013439660.1">
    <property type="nucleotide sequence ID" value="XM_013584206.1"/>
</dbReference>
<organism evidence="5 6">
    <name type="scientific">Eimeria necatrix</name>
    <dbReference type="NCBI Taxonomy" id="51315"/>
    <lineage>
        <taxon>Eukaryota</taxon>
        <taxon>Sar</taxon>
        <taxon>Alveolata</taxon>
        <taxon>Apicomplexa</taxon>
        <taxon>Conoidasida</taxon>
        <taxon>Coccidia</taxon>
        <taxon>Eucoccidiorida</taxon>
        <taxon>Eimeriorina</taxon>
        <taxon>Eimeriidae</taxon>
        <taxon>Eimeria</taxon>
    </lineage>
</organism>
<name>U6MGV8_9EIME</name>
<gene>
    <name evidence="5" type="ORF">ENH_00011230</name>
</gene>
<dbReference type="SMART" id="SM00298">
    <property type="entry name" value="CHROMO"/>
    <property type="match status" value="1"/>
</dbReference>
<comment type="subcellular location">
    <subcellularLocation>
        <location evidence="1">Nucleus</location>
    </subcellularLocation>
</comment>
<keyword evidence="6" id="KW-1185">Reference proteome</keyword>
<dbReference type="VEuPathDB" id="ToxoDB:ENH_00011230"/>
<reference evidence="5" key="2">
    <citation type="submission" date="2013-10" db="EMBL/GenBank/DDBJ databases">
        <authorList>
            <person name="Aslett M."/>
        </authorList>
    </citation>
    <scope>NUCLEOTIDE SEQUENCE [LARGE SCALE GENOMIC DNA]</scope>
    <source>
        <strain evidence="5">Houghton</strain>
    </source>
</reference>
<protein>
    <recommendedName>
        <fullName evidence="4">Chromo domain-containing protein</fullName>
    </recommendedName>
</protein>
<feature type="domain" description="Chromo" evidence="4">
    <location>
        <begin position="145"/>
        <end position="204"/>
    </location>
</feature>